<accession>A0ACB8YZ01</accession>
<organism evidence="1 2">
    <name type="scientific">Cichorium intybus</name>
    <name type="common">Chicory</name>
    <dbReference type="NCBI Taxonomy" id="13427"/>
    <lineage>
        <taxon>Eukaryota</taxon>
        <taxon>Viridiplantae</taxon>
        <taxon>Streptophyta</taxon>
        <taxon>Embryophyta</taxon>
        <taxon>Tracheophyta</taxon>
        <taxon>Spermatophyta</taxon>
        <taxon>Magnoliopsida</taxon>
        <taxon>eudicotyledons</taxon>
        <taxon>Gunneridae</taxon>
        <taxon>Pentapetalae</taxon>
        <taxon>asterids</taxon>
        <taxon>campanulids</taxon>
        <taxon>Asterales</taxon>
        <taxon>Asteraceae</taxon>
        <taxon>Cichorioideae</taxon>
        <taxon>Cichorieae</taxon>
        <taxon>Cichoriinae</taxon>
        <taxon>Cichorium</taxon>
    </lineage>
</organism>
<dbReference type="Proteomes" id="UP001055811">
    <property type="component" value="Linkage Group LG09"/>
</dbReference>
<keyword evidence="2" id="KW-1185">Reference proteome</keyword>
<evidence type="ECO:0000313" key="2">
    <source>
        <dbReference type="Proteomes" id="UP001055811"/>
    </source>
</evidence>
<comment type="caution">
    <text evidence="1">The sequence shown here is derived from an EMBL/GenBank/DDBJ whole genome shotgun (WGS) entry which is preliminary data.</text>
</comment>
<name>A0ACB8YZ01_CICIN</name>
<reference evidence="2" key="1">
    <citation type="journal article" date="2022" name="Mol. Ecol. Resour.">
        <title>The genomes of chicory, endive, great burdock and yacon provide insights into Asteraceae palaeo-polyploidization history and plant inulin production.</title>
        <authorList>
            <person name="Fan W."/>
            <person name="Wang S."/>
            <person name="Wang H."/>
            <person name="Wang A."/>
            <person name="Jiang F."/>
            <person name="Liu H."/>
            <person name="Zhao H."/>
            <person name="Xu D."/>
            <person name="Zhang Y."/>
        </authorList>
    </citation>
    <scope>NUCLEOTIDE SEQUENCE [LARGE SCALE GENOMIC DNA]</scope>
    <source>
        <strain evidence="2">cv. Punajuju</strain>
    </source>
</reference>
<reference evidence="1 2" key="2">
    <citation type="journal article" date="2022" name="Mol. Ecol. Resour.">
        <title>The genomes of chicory, endive, great burdock and yacon provide insights into Asteraceae paleo-polyploidization history and plant inulin production.</title>
        <authorList>
            <person name="Fan W."/>
            <person name="Wang S."/>
            <person name="Wang H."/>
            <person name="Wang A."/>
            <person name="Jiang F."/>
            <person name="Liu H."/>
            <person name="Zhao H."/>
            <person name="Xu D."/>
            <person name="Zhang Y."/>
        </authorList>
    </citation>
    <scope>NUCLEOTIDE SEQUENCE [LARGE SCALE GENOMIC DNA]</scope>
    <source>
        <strain evidence="2">cv. Punajuju</strain>
        <tissue evidence="1">Leaves</tissue>
    </source>
</reference>
<protein>
    <submittedName>
        <fullName evidence="1">Uncharacterized protein</fullName>
    </submittedName>
</protein>
<dbReference type="EMBL" id="CM042017">
    <property type="protein sequence ID" value="KAI3690752.1"/>
    <property type="molecule type" value="Genomic_DNA"/>
</dbReference>
<evidence type="ECO:0000313" key="1">
    <source>
        <dbReference type="EMBL" id="KAI3690752.1"/>
    </source>
</evidence>
<proteinExistence type="predicted"/>
<gene>
    <name evidence="1" type="ORF">L2E82_48959</name>
</gene>
<sequence>MCDGCSQISGREPVVSRNQRPIVVERWRKPILIDRWRKPTTGNGGGSMVRTGCSGASGLDGIGGVEYEGRDRCSGIAGWGWRQAMLGGGVEIFLGLGLTLFMGEHLVRNFKAEADTRVVSKLLTCHIGYVYIQWCKITQVFSLAAFGNNVVASPSDHPHWLIRIDLTESVIIDGLKMNRDVF</sequence>